<accession>A0A402D4K4</accession>
<proteinExistence type="predicted"/>
<dbReference type="EMBL" id="AP025739">
    <property type="protein sequence ID" value="BDI29156.1"/>
    <property type="molecule type" value="Genomic_DNA"/>
</dbReference>
<dbReference type="InterPro" id="IPR023214">
    <property type="entry name" value="HAD_sf"/>
</dbReference>
<keyword evidence="2" id="KW-0479">Metal-binding</keyword>
<dbReference type="NCBIfam" id="TIGR01509">
    <property type="entry name" value="HAD-SF-IA-v3"/>
    <property type="match status" value="1"/>
</dbReference>
<evidence type="ECO:0000256" key="1">
    <source>
        <dbReference type="ARBA" id="ARBA00001946"/>
    </source>
</evidence>
<dbReference type="InterPro" id="IPR006439">
    <property type="entry name" value="HAD-SF_hydro_IA"/>
</dbReference>
<dbReference type="FunCoup" id="A0A402D4K4">
    <property type="interactions" value="219"/>
</dbReference>
<evidence type="ECO:0000313" key="6">
    <source>
        <dbReference type="Proteomes" id="UP000287394"/>
    </source>
</evidence>
<dbReference type="GO" id="GO:0016791">
    <property type="term" value="F:phosphatase activity"/>
    <property type="evidence" value="ECO:0007669"/>
    <property type="project" value="TreeGrafter"/>
</dbReference>
<dbReference type="GO" id="GO:0044281">
    <property type="term" value="P:small molecule metabolic process"/>
    <property type="evidence" value="ECO:0007669"/>
    <property type="project" value="UniProtKB-ARBA"/>
</dbReference>
<dbReference type="RefSeq" id="WP_165864586.1">
    <property type="nucleotide sequence ID" value="NZ_AP025739.1"/>
</dbReference>
<keyword evidence="3" id="KW-0378">Hydrolase</keyword>
<comment type="cofactor">
    <cofactor evidence="1">
        <name>Mg(2+)</name>
        <dbReference type="ChEBI" id="CHEBI:18420"/>
    </cofactor>
</comment>
<keyword evidence="4" id="KW-0460">Magnesium</keyword>
<dbReference type="Proteomes" id="UP000287394">
    <property type="component" value="Chromosome"/>
</dbReference>
<keyword evidence="6" id="KW-1185">Reference proteome</keyword>
<name>A0A402D4K4_9BACT</name>
<dbReference type="Gene3D" id="3.40.50.1000">
    <property type="entry name" value="HAD superfamily/HAD-like"/>
    <property type="match status" value="1"/>
</dbReference>
<dbReference type="PRINTS" id="PR00413">
    <property type="entry name" value="HADHALOGNASE"/>
</dbReference>
<dbReference type="AlphaFoldDB" id="A0A402D4K4"/>
<evidence type="ECO:0000256" key="4">
    <source>
        <dbReference type="ARBA" id="ARBA00022842"/>
    </source>
</evidence>
<dbReference type="InterPro" id="IPR036412">
    <property type="entry name" value="HAD-like_sf"/>
</dbReference>
<evidence type="ECO:0000313" key="5">
    <source>
        <dbReference type="EMBL" id="BDI29156.1"/>
    </source>
</evidence>
<gene>
    <name evidence="5" type="ORF">CCAX7_12070</name>
</gene>
<organism evidence="5 6">
    <name type="scientific">Capsulimonas corticalis</name>
    <dbReference type="NCBI Taxonomy" id="2219043"/>
    <lineage>
        <taxon>Bacteria</taxon>
        <taxon>Bacillati</taxon>
        <taxon>Armatimonadota</taxon>
        <taxon>Armatimonadia</taxon>
        <taxon>Capsulimonadales</taxon>
        <taxon>Capsulimonadaceae</taxon>
        <taxon>Capsulimonas</taxon>
    </lineage>
</organism>
<evidence type="ECO:0000256" key="2">
    <source>
        <dbReference type="ARBA" id="ARBA00022723"/>
    </source>
</evidence>
<dbReference type="Gene3D" id="1.10.150.520">
    <property type="match status" value="1"/>
</dbReference>
<dbReference type="SFLD" id="SFLDS00003">
    <property type="entry name" value="Haloacid_Dehalogenase"/>
    <property type="match status" value="1"/>
</dbReference>
<protein>
    <submittedName>
        <fullName evidence="5">Haloacid dehalogenase</fullName>
    </submittedName>
</protein>
<dbReference type="NCBIfam" id="TIGR01549">
    <property type="entry name" value="HAD-SF-IA-v1"/>
    <property type="match status" value="1"/>
</dbReference>
<dbReference type="PANTHER" id="PTHR46470:SF2">
    <property type="entry name" value="GLYCERALDEHYDE 3-PHOSPHATE PHOSPHATASE"/>
    <property type="match status" value="1"/>
</dbReference>
<evidence type="ECO:0000256" key="3">
    <source>
        <dbReference type="ARBA" id="ARBA00022801"/>
    </source>
</evidence>
<dbReference type="SFLD" id="SFLDG01129">
    <property type="entry name" value="C1.5:_HAD__Beta-PGM__Phosphata"/>
    <property type="match status" value="1"/>
</dbReference>
<dbReference type="Pfam" id="PF00702">
    <property type="entry name" value="Hydrolase"/>
    <property type="match status" value="1"/>
</dbReference>
<dbReference type="KEGG" id="ccot:CCAX7_12070"/>
<dbReference type="PANTHER" id="PTHR46470">
    <property type="entry name" value="N-ACYLNEURAMINATE-9-PHOSPHATASE"/>
    <property type="match status" value="1"/>
</dbReference>
<dbReference type="SUPFAM" id="SSF56784">
    <property type="entry name" value="HAD-like"/>
    <property type="match status" value="1"/>
</dbReference>
<dbReference type="InterPro" id="IPR051400">
    <property type="entry name" value="HAD-like_hydrolase"/>
</dbReference>
<sequence>MSISLTGRRPKGVLFDLDNTLYDREAAFDRWLIWFLDEVLKLEGLEERAALTAEVAAMDARGYGSKRAIFQRLRQRYPAPPGMPAPSVEIFYDQFFTQMRVEPETRALLAALRDADIPYGIVTNGSRIQARKITEMGFDKGTDCVFVSGLVGWDKPAGAIFEMAARKLDLPPSEILFVGDHPHNDIWGAREAGMRTAWLHRGQTWPAETCGAPPEIVLDRVEDLIPLFA</sequence>
<dbReference type="GO" id="GO:0046872">
    <property type="term" value="F:metal ion binding"/>
    <property type="evidence" value="ECO:0007669"/>
    <property type="project" value="UniProtKB-KW"/>
</dbReference>
<reference evidence="5 6" key="1">
    <citation type="journal article" date="2019" name="Int. J. Syst. Evol. Microbiol.">
        <title>Capsulimonas corticalis gen. nov., sp. nov., an aerobic capsulated bacterium, of a novel bacterial order, Capsulimonadales ord. nov., of the class Armatimonadia of the phylum Armatimonadetes.</title>
        <authorList>
            <person name="Li J."/>
            <person name="Kudo C."/>
            <person name="Tonouchi A."/>
        </authorList>
    </citation>
    <scope>NUCLEOTIDE SEQUENCE [LARGE SCALE GENOMIC DNA]</scope>
    <source>
        <strain evidence="5 6">AX-7</strain>
    </source>
</reference>